<dbReference type="InterPro" id="IPR000433">
    <property type="entry name" value="Znf_ZZ"/>
</dbReference>
<dbReference type="InterPro" id="IPR055141">
    <property type="entry name" value="TADA2A_B-like_dom"/>
</dbReference>
<feature type="compositionally biased region" description="Polar residues" evidence="4">
    <location>
        <begin position="437"/>
        <end position="451"/>
    </location>
</feature>
<evidence type="ECO:0000256" key="4">
    <source>
        <dbReference type="SAM" id="MobiDB-lite"/>
    </source>
</evidence>
<dbReference type="Gene3D" id="3.30.60.90">
    <property type="match status" value="1"/>
</dbReference>
<dbReference type="SUPFAM" id="SSF57850">
    <property type="entry name" value="RING/U-box"/>
    <property type="match status" value="1"/>
</dbReference>
<proteinExistence type="predicted"/>
<dbReference type="Gene3D" id="1.10.10.60">
    <property type="entry name" value="Homeodomain-like"/>
    <property type="match status" value="1"/>
</dbReference>
<dbReference type="InterPro" id="IPR041983">
    <property type="entry name" value="ADA2-like_ZZ"/>
</dbReference>
<dbReference type="GO" id="GO:0003682">
    <property type="term" value="F:chromatin binding"/>
    <property type="evidence" value="ECO:0007669"/>
    <property type="project" value="TreeGrafter"/>
</dbReference>
<dbReference type="InterPro" id="IPR009057">
    <property type="entry name" value="Homeodomain-like_sf"/>
</dbReference>
<dbReference type="CDD" id="cd02335">
    <property type="entry name" value="ZZ_ADA2"/>
    <property type="match status" value="1"/>
</dbReference>
<dbReference type="PROSITE" id="PS51293">
    <property type="entry name" value="SANT"/>
    <property type="match status" value="1"/>
</dbReference>
<dbReference type="OrthoDB" id="270417at2759"/>
<dbReference type="EMBL" id="LUCH01005643">
    <property type="protein sequence ID" value="KAF5397899.1"/>
    <property type="molecule type" value="Genomic_DNA"/>
</dbReference>
<dbReference type="InterPro" id="IPR043145">
    <property type="entry name" value="Znf_ZZ_sf"/>
</dbReference>
<dbReference type="CDD" id="cd00167">
    <property type="entry name" value="SANT"/>
    <property type="match status" value="1"/>
</dbReference>
<dbReference type="GO" id="GO:0006357">
    <property type="term" value="P:regulation of transcription by RNA polymerase II"/>
    <property type="evidence" value="ECO:0007669"/>
    <property type="project" value="TreeGrafter"/>
</dbReference>
<feature type="region of interest" description="Disordered" evidence="4">
    <location>
        <begin position="437"/>
        <end position="457"/>
    </location>
</feature>
<dbReference type="Pfam" id="PF00249">
    <property type="entry name" value="Myb_DNA-binding"/>
    <property type="match status" value="1"/>
</dbReference>
<dbReference type="Pfam" id="PF22941">
    <property type="entry name" value="TADA2A-like_3rd"/>
    <property type="match status" value="1"/>
</dbReference>
<dbReference type="GO" id="GO:0070461">
    <property type="term" value="C:SAGA-type complex"/>
    <property type="evidence" value="ECO:0007669"/>
    <property type="project" value="TreeGrafter"/>
</dbReference>
<comment type="caution">
    <text evidence="7">The sequence shown here is derived from an EMBL/GenBank/DDBJ whole genome shotgun (WGS) entry which is preliminary data.</text>
</comment>
<sequence>MESDVICTYCLRSITGTYLKCSDCSGIVLCMVCFCSGAEAGTHKKTHGYRIKTTSRNTAVPIFGNWDANEERHLLDALEHYGIGNWEDVSLKVETKDPTECMQHYCTYYLDSVLGQNLLCEGRRISRVTDHTSQTSQLSPSLLQTSPSVQIEIEDQQLLGYMPARGDFERDYDNDAESILCRLHPSFSHDDLEDSLKVAQVGIYLQRLRERQRRKEIAREHGLISQILAFILNRRLKRRTAWNKQKKPNTQITPKRRGRPPSPRKQLQLDKLQVQKNTPIKRTSIDRATFGSERTGLPPPPGSWLAAPFILKTTGATRGTPLVASGIQTNIGQNVTGQTSTSRSGQRSFRSTSDLTCTTENHSVICLNDKLKPFIRYFTGPQGKQFMDSLYHEEVLKHEIKYLLDCRAKGKLKLSAIKLKPPPFRSFVYTALPKPVSTLTSSGCRQPNATTKPRKRRRALTTPWYIKAVQRRHRQNR</sequence>
<feature type="region of interest" description="Disordered" evidence="4">
    <location>
        <begin position="240"/>
        <end position="271"/>
    </location>
</feature>
<evidence type="ECO:0000313" key="7">
    <source>
        <dbReference type="EMBL" id="KAF5397899.1"/>
    </source>
</evidence>
<dbReference type="GO" id="GO:0006338">
    <property type="term" value="P:chromatin remodeling"/>
    <property type="evidence" value="ECO:0007669"/>
    <property type="project" value="TreeGrafter"/>
</dbReference>
<feature type="domain" description="SANT" evidence="6">
    <location>
        <begin position="61"/>
        <end position="113"/>
    </location>
</feature>
<dbReference type="Pfam" id="PF25299">
    <property type="entry name" value="ZZ_ADA2"/>
    <property type="match status" value="1"/>
</dbReference>
<keyword evidence="8" id="KW-1185">Reference proteome</keyword>
<dbReference type="PANTHER" id="PTHR12374:SF63">
    <property type="entry name" value="TRANSCRIPTIONAL ADAPTER 2-BETA"/>
    <property type="match status" value="1"/>
</dbReference>
<dbReference type="Proteomes" id="UP000748531">
    <property type="component" value="Unassembled WGS sequence"/>
</dbReference>
<keyword evidence="3" id="KW-0862">Zinc</keyword>
<dbReference type="GO" id="GO:0008270">
    <property type="term" value="F:zinc ion binding"/>
    <property type="evidence" value="ECO:0007669"/>
    <property type="project" value="UniProtKB-KW"/>
</dbReference>
<evidence type="ECO:0000259" key="6">
    <source>
        <dbReference type="PROSITE" id="PS51293"/>
    </source>
</evidence>
<dbReference type="SMART" id="SM00717">
    <property type="entry name" value="SANT"/>
    <property type="match status" value="1"/>
</dbReference>
<evidence type="ECO:0000256" key="2">
    <source>
        <dbReference type="ARBA" id="ARBA00022771"/>
    </source>
</evidence>
<evidence type="ECO:0000256" key="3">
    <source>
        <dbReference type="ARBA" id="ARBA00022833"/>
    </source>
</evidence>
<dbReference type="SUPFAM" id="SSF46689">
    <property type="entry name" value="Homeodomain-like"/>
    <property type="match status" value="1"/>
</dbReference>
<accession>A0A8J4WF68</accession>
<dbReference type="InterPro" id="IPR001005">
    <property type="entry name" value="SANT/Myb"/>
</dbReference>
<dbReference type="GO" id="GO:0005634">
    <property type="term" value="C:nucleus"/>
    <property type="evidence" value="ECO:0007669"/>
    <property type="project" value="TreeGrafter"/>
</dbReference>
<keyword evidence="2" id="KW-0863">Zinc-finger</keyword>
<reference evidence="7" key="1">
    <citation type="submission" date="2019-05" db="EMBL/GenBank/DDBJ databases">
        <title>Annotation for the trematode Paragonimus heterotremus.</title>
        <authorList>
            <person name="Choi Y.-J."/>
        </authorList>
    </citation>
    <scope>NUCLEOTIDE SEQUENCE</scope>
    <source>
        <strain evidence="7">LC</strain>
    </source>
</reference>
<evidence type="ECO:0000256" key="1">
    <source>
        <dbReference type="ARBA" id="ARBA00022723"/>
    </source>
</evidence>
<dbReference type="GO" id="GO:0003713">
    <property type="term" value="F:transcription coactivator activity"/>
    <property type="evidence" value="ECO:0007669"/>
    <property type="project" value="TreeGrafter"/>
</dbReference>
<evidence type="ECO:0000259" key="5">
    <source>
        <dbReference type="PROSITE" id="PS50090"/>
    </source>
</evidence>
<dbReference type="PANTHER" id="PTHR12374">
    <property type="entry name" value="TRANSCRIPTIONAL ADAPTOR 2 ADA2 -RELATED"/>
    <property type="match status" value="1"/>
</dbReference>
<dbReference type="PROSITE" id="PS50090">
    <property type="entry name" value="MYB_LIKE"/>
    <property type="match status" value="1"/>
</dbReference>
<protein>
    <submittedName>
        <fullName evidence="7">Transcriptional adapter 2-beta</fullName>
    </submittedName>
</protein>
<dbReference type="AlphaFoldDB" id="A0A8J4WF68"/>
<dbReference type="InterPro" id="IPR017884">
    <property type="entry name" value="SANT_dom"/>
</dbReference>
<evidence type="ECO:0000313" key="8">
    <source>
        <dbReference type="Proteomes" id="UP000748531"/>
    </source>
</evidence>
<name>A0A8J4WF68_9TREM</name>
<keyword evidence="1" id="KW-0479">Metal-binding</keyword>
<feature type="domain" description="Myb-like" evidence="5">
    <location>
        <begin position="64"/>
        <end position="109"/>
    </location>
</feature>
<gene>
    <name evidence="7" type="ORF">PHET_08760</name>
</gene>
<organism evidence="7 8">
    <name type="scientific">Paragonimus heterotremus</name>
    <dbReference type="NCBI Taxonomy" id="100268"/>
    <lineage>
        <taxon>Eukaryota</taxon>
        <taxon>Metazoa</taxon>
        <taxon>Spiralia</taxon>
        <taxon>Lophotrochozoa</taxon>
        <taxon>Platyhelminthes</taxon>
        <taxon>Trematoda</taxon>
        <taxon>Digenea</taxon>
        <taxon>Plagiorchiida</taxon>
        <taxon>Troglotremata</taxon>
        <taxon>Troglotrematidae</taxon>
        <taxon>Paragonimus</taxon>
    </lineage>
</organism>